<comment type="caution">
    <text evidence="3">The sequence shown here is derived from an EMBL/GenBank/DDBJ whole genome shotgun (WGS) entry which is preliminary data.</text>
</comment>
<dbReference type="RefSeq" id="WP_379766779.1">
    <property type="nucleotide sequence ID" value="NZ_JBHSCL010000009.1"/>
</dbReference>
<keyword evidence="2" id="KW-0808">Transferase</keyword>
<dbReference type="PANTHER" id="PTHR30160">
    <property type="entry name" value="TETRAACYLDISACCHARIDE 4'-KINASE-RELATED"/>
    <property type="match status" value="1"/>
</dbReference>
<evidence type="ECO:0000256" key="2">
    <source>
        <dbReference type="ARBA" id="ARBA00022679"/>
    </source>
</evidence>
<evidence type="ECO:0000256" key="1">
    <source>
        <dbReference type="ARBA" id="ARBA00022676"/>
    </source>
</evidence>
<evidence type="ECO:0000313" key="3">
    <source>
        <dbReference type="EMBL" id="MFC4221688.1"/>
    </source>
</evidence>
<proteinExistence type="predicted"/>
<dbReference type="CDD" id="cd03789">
    <property type="entry name" value="GT9_LPS_heptosyltransferase"/>
    <property type="match status" value="1"/>
</dbReference>
<name>A0ABV8PNG5_9FLAO</name>
<gene>
    <name evidence="3" type="ORF">ACFOWS_16160</name>
</gene>
<dbReference type="SUPFAM" id="SSF53756">
    <property type="entry name" value="UDP-Glycosyltransferase/glycogen phosphorylase"/>
    <property type="match status" value="1"/>
</dbReference>
<keyword evidence="4" id="KW-1185">Reference proteome</keyword>
<dbReference type="InterPro" id="IPR002201">
    <property type="entry name" value="Glyco_trans_9"/>
</dbReference>
<keyword evidence="1" id="KW-0328">Glycosyltransferase</keyword>
<dbReference type="InterPro" id="IPR051199">
    <property type="entry name" value="LPS_LOS_Heptosyltrfase"/>
</dbReference>
<dbReference type="PANTHER" id="PTHR30160:SF22">
    <property type="entry name" value="LIPOPOLYSACCHARIDE CORE BIOSYNTHESIS PROTEIN"/>
    <property type="match status" value="1"/>
</dbReference>
<sequence length="356" mass="40394">MNSIPCSVDKKGKITHLLVIRLSAMGDVAMTVPVIGTLLKNYPNVQLTVLTKKNFMPIFHGMERVEVMEADVKKRHKGLMGLWRLYHELKPIKFDAVADLHNVLRSRVLKKYFALDRIPFIQIDKGRKEKKALTRSKNKIFQQLKTTHQRYADVFAQLGFPLDLNHPQLLERQQLSEKLLKLVHQDTKKWVGIAPFAAHGGKMYPFSLMKAVVEQLNNTEKYKILLFGGGAKEVEALEHLAKTYKNTLCMAGKLNLSEELQLISNLDVMLSMDSGNAHLAANFGIPVVTLWGVTHPFAGFYPFHQPMENALLANREKYPQIPTSIYGNKVPPGYDSIMETIQPQEIVKKLIEILEG</sequence>
<organism evidence="3 4">
    <name type="scientific">Flagellimonas marina</name>
    <dbReference type="NCBI Taxonomy" id="1775168"/>
    <lineage>
        <taxon>Bacteria</taxon>
        <taxon>Pseudomonadati</taxon>
        <taxon>Bacteroidota</taxon>
        <taxon>Flavobacteriia</taxon>
        <taxon>Flavobacteriales</taxon>
        <taxon>Flavobacteriaceae</taxon>
        <taxon>Flagellimonas</taxon>
    </lineage>
</organism>
<reference evidence="4" key="1">
    <citation type="journal article" date="2019" name="Int. J. Syst. Evol. Microbiol.">
        <title>The Global Catalogue of Microorganisms (GCM) 10K type strain sequencing project: providing services to taxonomists for standard genome sequencing and annotation.</title>
        <authorList>
            <consortium name="The Broad Institute Genomics Platform"/>
            <consortium name="The Broad Institute Genome Sequencing Center for Infectious Disease"/>
            <person name="Wu L."/>
            <person name="Ma J."/>
        </authorList>
    </citation>
    <scope>NUCLEOTIDE SEQUENCE [LARGE SCALE GENOMIC DNA]</scope>
    <source>
        <strain evidence="4">CGMCC 1.15774</strain>
    </source>
</reference>
<dbReference type="EMBL" id="JBHSCL010000009">
    <property type="protein sequence ID" value="MFC4221688.1"/>
    <property type="molecule type" value="Genomic_DNA"/>
</dbReference>
<protein>
    <submittedName>
        <fullName evidence="3">Glycosyltransferase family 9 protein</fullName>
    </submittedName>
</protein>
<dbReference type="Gene3D" id="3.40.50.2000">
    <property type="entry name" value="Glycogen Phosphorylase B"/>
    <property type="match status" value="2"/>
</dbReference>
<evidence type="ECO:0000313" key="4">
    <source>
        <dbReference type="Proteomes" id="UP001595841"/>
    </source>
</evidence>
<dbReference type="Proteomes" id="UP001595841">
    <property type="component" value="Unassembled WGS sequence"/>
</dbReference>
<dbReference type="Pfam" id="PF01075">
    <property type="entry name" value="Glyco_transf_9"/>
    <property type="match status" value="1"/>
</dbReference>
<accession>A0ABV8PNG5</accession>